<dbReference type="EMBL" id="JAUSUC010000006">
    <property type="protein sequence ID" value="MDQ0214346.1"/>
    <property type="molecule type" value="Genomic_DNA"/>
</dbReference>
<keyword evidence="1" id="KW-0812">Transmembrane</keyword>
<comment type="caution">
    <text evidence="2">The sequence shown here is derived from an EMBL/GenBank/DDBJ whole genome shotgun (WGS) entry which is preliminary data.</text>
</comment>
<evidence type="ECO:0000256" key="1">
    <source>
        <dbReference type="SAM" id="Phobius"/>
    </source>
</evidence>
<keyword evidence="3" id="KW-1185">Reference proteome</keyword>
<gene>
    <name evidence="2" type="ORF">J2S13_000742</name>
</gene>
<evidence type="ECO:0000313" key="3">
    <source>
        <dbReference type="Proteomes" id="UP001237207"/>
    </source>
</evidence>
<feature type="transmembrane region" description="Helical" evidence="1">
    <location>
        <begin position="51"/>
        <end position="84"/>
    </location>
</feature>
<organism evidence="2 3">
    <name type="scientific">Oikeobacillus pervagus</name>
    <dbReference type="NCBI Taxonomy" id="1325931"/>
    <lineage>
        <taxon>Bacteria</taxon>
        <taxon>Bacillati</taxon>
        <taxon>Bacillota</taxon>
        <taxon>Bacilli</taxon>
        <taxon>Bacillales</taxon>
        <taxon>Bacillaceae</taxon>
        <taxon>Oikeobacillus</taxon>
    </lineage>
</organism>
<dbReference type="AlphaFoldDB" id="A0AAJ1T037"/>
<accession>A0AAJ1T037</accession>
<proteinExistence type="predicted"/>
<keyword evidence="1" id="KW-0472">Membrane</keyword>
<reference evidence="2" key="1">
    <citation type="submission" date="2023-07" db="EMBL/GenBank/DDBJ databases">
        <title>Genomic Encyclopedia of Type Strains, Phase IV (KMG-IV): sequencing the most valuable type-strain genomes for metagenomic binning, comparative biology and taxonomic classification.</title>
        <authorList>
            <person name="Goeker M."/>
        </authorList>
    </citation>
    <scope>NUCLEOTIDE SEQUENCE</scope>
    <source>
        <strain evidence="2">DSM 23947</strain>
    </source>
</reference>
<dbReference type="RefSeq" id="WP_307256339.1">
    <property type="nucleotide sequence ID" value="NZ_JAUSUC010000006.1"/>
</dbReference>
<feature type="transmembrane region" description="Helical" evidence="1">
    <location>
        <begin position="7"/>
        <end position="36"/>
    </location>
</feature>
<keyword evidence="1" id="KW-1133">Transmembrane helix</keyword>
<name>A0AAJ1T037_9BACI</name>
<dbReference type="Proteomes" id="UP001237207">
    <property type="component" value="Unassembled WGS sequence"/>
</dbReference>
<sequence length="115" mass="12810">MKKILYVLLAIVLVAISFANLVPLLGLAISLVVLYFSVKQFSATDSTLGKVFWGIIGMIATINAVSNLPAVIGLIALYLLYVLYKGWKQEKEGPVNGDPFQQFEQQWNEIKNKHI</sequence>
<protein>
    <submittedName>
        <fullName evidence="2">Lia operon protein LiaI</fullName>
    </submittedName>
</protein>
<evidence type="ECO:0000313" key="2">
    <source>
        <dbReference type="EMBL" id="MDQ0214346.1"/>
    </source>
</evidence>